<accession>A0ABV0K5H8</accession>
<proteinExistence type="predicted"/>
<dbReference type="RefSeq" id="WP_199325914.1">
    <property type="nucleotide sequence ID" value="NZ_JAMPKX010000006.1"/>
</dbReference>
<reference evidence="1 2" key="1">
    <citation type="submission" date="2022-04" db="EMBL/GenBank/DDBJ databases">
        <title>Positive selection, recombination, and allopatry shape intraspecific diversity of widespread and dominant cyanobacteria.</title>
        <authorList>
            <person name="Wei J."/>
            <person name="Shu W."/>
            <person name="Hu C."/>
        </authorList>
    </citation>
    <scope>NUCLEOTIDE SEQUENCE [LARGE SCALE GENOMIC DNA]</scope>
    <source>
        <strain evidence="1 2">DQ-A4</strain>
    </source>
</reference>
<name>A0ABV0K5H8_9CYAN</name>
<organism evidence="1 2">
    <name type="scientific">Leptolyngbya subtilissima DQ-A4</name>
    <dbReference type="NCBI Taxonomy" id="2933933"/>
    <lineage>
        <taxon>Bacteria</taxon>
        <taxon>Bacillati</taxon>
        <taxon>Cyanobacteriota</taxon>
        <taxon>Cyanophyceae</taxon>
        <taxon>Leptolyngbyales</taxon>
        <taxon>Leptolyngbyaceae</taxon>
        <taxon>Leptolyngbya group</taxon>
        <taxon>Leptolyngbya</taxon>
    </lineage>
</organism>
<keyword evidence="2" id="KW-1185">Reference proteome</keyword>
<sequence>MSVLSDRPYLRSHLFTSFPHWRNVVVSRIQPSSYDRRTRLPLSGINWLELRAAYRAFLSDPAAGIRHILAAERRSQWQRWVEQRLEQQASHLAHRTISVDLNALVQLPPDTLGGAYARHMIRYGFDPETFIADEAQSEWLRQRIAISHDIYHIYTGFDAAPIGEFGVAAYTLVQYRDLLNVFVLSFVPLSLTNPLWTMPLLRALWRGFRMGVRGQAAIAYPPELNWDKPLAIVRQELGLGKFFDND</sequence>
<gene>
    <name evidence="1" type="ORF">NC992_14035</name>
</gene>
<evidence type="ECO:0000313" key="2">
    <source>
        <dbReference type="Proteomes" id="UP001482513"/>
    </source>
</evidence>
<comment type="caution">
    <text evidence="1">The sequence shown here is derived from an EMBL/GenBank/DDBJ whole genome shotgun (WGS) entry which is preliminary data.</text>
</comment>
<dbReference type="Pfam" id="PF05019">
    <property type="entry name" value="Coq4"/>
    <property type="match status" value="1"/>
</dbReference>
<protein>
    <submittedName>
        <fullName evidence="1">Coq4 family protein</fullName>
    </submittedName>
</protein>
<dbReference type="Proteomes" id="UP001482513">
    <property type="component" value="Unassembled WGS sequence"/>
</dbReference>
<dbReference type="InterPro" id="IPR007715">
    <property type="entry name" value="Coq4"/>
</dbReference>
<dbReference type="EMBL" id="JAMPKX010000006">
    <property type="protein sequence ID" value="MEP0948000.1"/>
    <property type="molecule type" value="Genomic_DNA"/>
</dbReference>
<evidence type="ECO:0000313" key="1">
    <source>
        <dbReference type="EMBL" id="MEP0948000.1"/>
    </source>
</evidence>